<dbReference type="EMBL" id="GL883103">
    <property type="protein sequence ID" value="EGG07716.1"/>
    <property type="molecule type" value="Genomic_DNA"/>
</dbReference>
<dbReference type="RefSeq" id="XP_007409048.1">
    <property type="nucleotide sequence ID" value="XM_007408986.1"/>
</dbReference>
<feature type="compositionally biased region" description="Polar residues" evidence="3">
    <location>
        <begin position="271"/>
        <end position="287"/>
    </location>
</feature>
<dbReference type="HOGENOM" id="CLU_816578_0_0_1"/>
<dbReference type="GO" id="GO:0000712">
    <property type="term" value="P:resolution of meiotic recombination intermediates"/>
    <property type="evidence" value="ECO:0007669"/>
    <property type="project" value="TreeGrafter"/>
</dbReference>
<dbReference type="Gene3D" id="2.40.50.770">
    <property type="entry name" value="RecQ-mediated genome instability protein Rmi1, C-terminal domain"/>
    <property type="match status" value="1"/>
</dbReference>
<evidence type="ECO:0000256" key="2">
    <source>
        <dbReference type="ARBA" id="ARBA00018987"/>
    </source>
</evidence>
<proteinExistence type="inferred from homology"/>
<dbReference type="GO" id="GO:0031422">
    <property type="term" value="C:RecQ family helicase-topoisomerase III complex"/>
    <property type="evidence" value="ECO:0007669"/>
    <property type="project" value="TreeGrafter"/>
</dbReference>
<dbReference type="AlphaFoldDB" id="F4RJ47"/>
<dbReference type="GO" id="GO:0000724">
    <property type="term" value="P:double-strand break repair via homologous recombination"/>
    <property type="evidence" value="ECO:0007669"/>
    <property type="project" value="TreeGrafter"/>
</dbReference>
<protein>
    <recommendedName>
        <fullName evidence="2">RecQ-mediated genome instability protein 1</fullName>
    </recommendedName>
</protein>
<evidence type="ECO:0000313" key="6">
    <source>
        <dbReference type="EMBL" id="EGG07716.1"/>
    </source>
</evidence>
<dbReference type="InParanoid" id="F4RJ47"/>
<evidence type="ECO:0000259" key="4">
    <source>
        <dbReference type="Pfam" id="PF08585"/>
    </source>
</evidence>
<dbReference type="STRING" id="747676.F4RJ47"/>
<dbReference type="PANTHER" id="PTHR14790">
    <property type="entry name" value="RECQ-MEDIATED GENOME INSTABILITY PROTEIN 1 RMI1"/>
    <property type="match status" value="1"/>
</dbReference>
<dbReference type="InterPro" id="IPR013894">
    <property type="entry name" value="RMI1_OB"/>
</dbReference>
<dbReference type="PANTHER" id="PTHR14790:SF15">
    <property type="entry name" value="RECQ-MEDIATED GENOME INSTABILITY PROTEIN 1"/>
    <property type="match status" value="1"/>
</dbReference>
<evidence type="ECO:0000256" key="3">
    <source>
        <dbReference type="SAM" id="MobiDB-lite"/>
    </source>
</evidence>
<dbReference type="GO" id="GO:0016604">
    <property type="term" value="C:nuclear body"/>
    <property type="evidence" value="ECO:0007669"/>
    <property type="project" value="TreeGrafter"/>
</dbReference>
<sequence length="340" mass="37753">MSNPQIPIPVINWFKSSYPTLNFEQEWLNQCYDYLKNHFELTNSQLIKKIETQLLLSDLSSSTSSINSPLPLTISLTNSLPNLPKQICLSDRGILVQIQSITEIAHSALSLESTYLKRKNHAQGRDRVLDLDDDDTLDRKEPIRFPRAMLKFELSDGHTSVNAIEYRRIDGLELGETPLGCKLLIKKVKVRRGILLLTPENTVVKGLQVEELDAQRDQIFQTSLDIRLGRPSDAADQPQAEDPAANAQPDQPPTNTNRSRVTNSTNSNSRAPQASTSSNRSQGLSQNRSTNNSSNISATPATSAPTTSSTRSRPVTIVISDSDEYDDDPEFDAALLDQLP</sequence>
<dbReference type="Pfam" id="PF08585">
    <property type="entry name" value="RMI1_N_C"/>
    <property type="match status" value="1"/>
</dbReference>
<accession>F4RJ47</accession>
<dbReference type="eggNOG" id="KOG3683">
    <property type="taxonomic scope" value="Eukaryota"/>
</dbReference>
<evidence type="ECO:0000259" key="5">
    <source>
        <dbReference type="Pfam" id="PF21000"/>
    </source>
</evidence>
<feature type="domain" description="RMI1 N-terminal" evidence="5">
    <location>
        <begin position="14"/>
        <end position="62"/>
    </location>
</feature>
<dbReference type="FunCoup" id="F4RJ47">
    <property type="interactions" value="31"/>
</dbReference>
<comment type="similarity">
    <text evidence="1">Belongs to the RMI1 family.</text>
</comment>
<dbReference type="InterPro" id="IPR049363">
    <property type="entry name" value="RMI1_N"/>
</dbReference>
<feature type="compositionally biased region" description="Low complexity" evidence="3">
    <location>
        <begin position="231"/>
        <end position="270"/>
    </location>
</feature>
<feature type="compositionally biased region" description="Low complexity" evidence="3">
    <location>
        <begin position="288"/>
        <end position="314"/>
    </location>
</feature>
<feature type="compositionally biased region" description="Acidic residues" evidence="3">
    <location>
        <begin position="321"/>
        <end position="331"/>
    </location>
</feature>
<dbReference type="KEGG" id="mlr:MELLADRAFT_62483"/>
<name>F4RJ47_MELLP</name>
<dbReference type="Proteomes" id="UP000001072">
    <property type="component" value="Unassembled WGS sequence"/>
</dbReference>
<dbReference type="GeneID" id="18929914"/>
<dbReference type="VEuPathDB" id="FungiDB:MELLADRAFT_62483"/>
<keyword evidence="7" id="KW-1185">Reference proteome</keyword>
<evidence type="ECO:0000256" key="1">
    <source>
        <dbReference type="ARBA" id="ARBA00006395"/>
    </source>
</evidence>
<dbReference type="Pfam" id="PF21000">
    <property type="entry name" value="RMI1_N_N"/>
    <property type="match status" value="1"/>
</dbReference>
<feature type="region of interest" description="Disordered" evidence="3">
    <location>
        <begin position="227"/>
        <end position="340"/>
    </location>
</feature>
<feature type="domain" description="RecQ mediated genome instability protein 1 OB-fold" evidence="4">
    <location>
        <begin position="89"/>
        <end position="218"/>
    </location>
</feature>
<dbReference type="InterPro" id="IPR042470">
    <property type="entry name" value="RMI1_N_C_sf"/>
</dbReference>
<organism evidence="7">
    <name type="scientific">Melampsora larici-populina (strain 98AG31 / pathotype 3-4-7)</name>
    <name type="common">Poplar leaf rust fungus</name>
    <dbReference type="NCBI Taxonomy" id="747676"/>
    <lineage>
        <taxon>Eukaryota</taxon>
        <taxon>Fungi</taxon>
        <taxon>Dikarya</taxon>
        <taxon>Basidiomycota</taxon>
        <taxon>Pucciniomycotina</taxon>
        <taxon>Pucciniomycetes</taxon>
        <taxon>Pucciniales</taxon>
        <taxon>Melampsoraceae</taxon>
        <taxon>Melampsora</taxon>
    </lineage>
</organism>
<dbReference type="SMART" id="SM01161">
    <property type="entry name" value="DUF1767"/>
    <property type="match status" value="1"/>
</dbReference>
<reference evidence="7" key="1">
    <citation type="journal article" date="2011" name="Proc. Natl. Acad. Sci. U.S.A.">
        <title>Obligate biotrophy features unraveled by the genomic analysis of rust fungi.</title>
        <authorList>
            <person name="Duplessis S."/>
            <person name="Cuomo C.A."/>
            <person name="Lin Y.-C."/>
            <person name="Aerts A."/>
            <person name="Tisserant E."/>
            <person name="Veneault-Fourrey C."/>
            <person name="Joly D.L."/>
            <person name="Hacquard S."/>
            <person name="Amselem J."/>
            <person name="Cantarel B.L."/>
            <person name="Chiu R."/>
            <person name="Coutinho P.M."/>
            <person name="Feau N."/>
            <person name="Field M."/>
            <person name="Frey P."/>
            <person name="Gelhaye E."/>
            <person name="Goldberg J."/>
            <person name="Grabherr M.G."/>
            <person name="Kodira C.D."/>
            <person name="Kohler A."/>
            <person name="Kuees U."/>
            <person name="Lindquist E.A."/>
            <person name="Lucas S.M."/>
            <person name="Mago R."/>
            <person name="Mauceli E."/>
            <person name="Morin E."/>
            <person name="Murat C."/>
            <person name="Pangilinan J.L."/>
            <person name="Park R."/>
            <person name="Pearson M."/>
            <person name="Quesneville H."/>
            <person name="Rouhier N."/>
            <person name="Sakthikumar S."/>
            <person name="Salamov A.A."/>
            <person name="Schmutz J."/>
            <person name="Selles B."/>
            <person name="Shapiro H."/>
            <person name="Tanguay P."/>
            <person name="Tuskan G.A."/>
            <person name="Henrissat B."/>
            <person name="Van de Peer Y."/>
            <person name="Rouze P."/>
            <person name="Ellis J.G."/>
            <person name="Dodds P.N."/>
            <person name="Schein J.E."/>
            <person name="Zhong S."/>
            <person name="Hamelin R.C."/>
            <person name="Grigoriev I.V."/>
            <person name="Szabo L.J."/>
            <person name="Martin F."/>
        </authorList>
    </citation>
    <scope>NUCLEOTIDE SEQUENCE [LARGE SCALE GENOMIC DNA]</scope>
    <source>
        <strain evidence="7">98AG31 / pathotype 3-4-7</strain>
    </source>
</reference>
<gene>
    <name evidence="6" type="ORF">MELLADRAFT_62483</name>
</gene>
<dbReference type="OrthoDB" id="341511at2759"/>
<evidence type="ECO:0000313" key="7">
    <source>
        <dbReference type="Proteomes" id="UP000001072"/>
    </source>
</evidence>